<proteinExistence type="predicted"/>
<gene>
    <name evidence="1" type="ORF">BS47DRAFT_1369657</name>
</gene>
<keyword evidence="2" id="KW-1185">Reference proteome</keyword>
<reference evidence="1" key="1">
    <citation type="journal article" date="2020" name="Nat. Commun.">
        <title>Large-scale genome sequencing of mycorrhizal fungi provides insights into the early evolution of symbiotic traits.</title>
        <authorList>
            <person name="Miyauchi S."/>
            <person name="Kiss E."/>
            <person name="Kuo A."/>
            <person name="Drula E."/>
            <person name="Kohler A."/>
            <person name="Sanchez-Garcia M."/>
            <person name="Morin E."/>
            <person name="Andreopoulos B."/>
            <person name="Barry K.W."/>
            <person name="Bonito G."/>
            <person name="Buee M."/>
            <person name="Carver A."/>
            <person name="Chen C."/>
            <person name="Cichocki N."/>
            <person name="Clum A."/>
            <person name="Culley D."/>
            <person name="Crous P.W."/>
            <person name="Fauchery L."/>
            <person name="Girlanda M."/>
            <person name="Hayes R.D."/>
            <person name="Keri Z."/>
            <person name="LaButti K."/>
            <person name="Lipzen A."/>
            <person name="Lombard V."/>
            <person name="Magnuson J."/>
            <person name="Maillard F."/>
            <person name="Murat C."/>
            <person name="Nolan M."/>
            <person name="Ohm R.A."/>
            <person name="Pangilinan J."/>
            <person name="Pereira M.F."/>
            <person name="Perotto S."/>
            <person name="Peter M."/>
            <person name="Pfister S."/>
            <person name="Riley R."/>
            <person name="Sitrit Y."/>
            <person name="Stielow J.B."/>
            <person name="Szollosi G."/>
            <person name="Zifcakova L."/>
            <person name="Stursova M."/>
            <person name="Spatafora J.W."/>
            <person name="Tedersoo L."/>
            <person name="Vaario L.M."/>
            <person name="Yamada A."/>
            <person name="Yan M."/>
            <person name="Wang P."/>
            <person name="Xu J."/>
            <person name="Bruns T."/>
            <person name="Baldrian P."/>
            <person name="Vilgalys R."/>
            <person name="Dunand C."/>
            <person name="Henrissat B."/>
            <person name="Grigoriev I.V."/>
            <person name="Hibbett D."/>
            <person name="Nagy L.G."/>
            <person name="Martin F.M."/>
        </authorList>
    </citation>
    <scope>NUCLEOTIDE SEQUENCE</scope>
    <source>
        <strain evidence="1">UP504</strain>
    </source>
</reference>
<dbReference type="AlphaFoldDB" id="A0A9P6AC58"/>
<evidence type="ECO:0000313" key="1">
    <source>
        <dbReference type="EMBL" id="KAF9503270.1"/>
    </source>
</evidence>
<accession>A0A9P6AC58</accession>
<evidence type="ECO:0000313" key="2">
    <source>
        <dbReference type="Proteomes" id="UP000886523"/>
    </source>
</evidence>
<organism evidence="1 2">
    <name type="scientific">Hydnum rufescens UP504</name>
    <dbReference type="NCBI Taxonomy" id="1448309"/>
    <lineage>
        <taxon>Eukaryota</taxon>
        <taxon>Fungi</taxon>
        <taxon>Dikarya</taxon>
        <taxon>Basidiomycota</taxon>
        <taxon>Agaricomycotina</taxon>
        <taxon>Agaricomycetes</taxon>
        <taxon>Cantharellales</taxon>
        <taxon>Hydnaceae</taxon>
        <taxon>Hydnum</taxon>
    </lineage>
</organism>
<comment type="caution">
    <text evidence="1">The sequence shown here is derived from an EMBL/GenBank/DDBJ whole genome shotgun (WGS) entry which is preliminary data.</text>
</comment>
<dbReference type="EMBL" id="MU129396">
    <property type="protein sequence ID" value="KAF9503270.1"/>
    <property type="molecule type" value="Genomic_DNA"/>
</dbReference>
<sequence>MFSMNEAEKLLRILLLRQPQAGVHLFSYERGREATENITSPGSHRIHGGVLTPPPRCLNIQQGPIRVLRCLDHWISPPCYYKTDLRSSNLHSPPSSTKQWPPFVILSRSAHRHAVHSLRFNTMAVGNVTLERLQPIDIPDAQRVRVDVTAWVLNPAPPSITPVIPVLAADRQAAQGGAVAPLLKCFKRSIPSSGQSTFLVPLTYSELHFLNIPAFKGPMALPGVQEPRSPAWTSLLEPKAPTPRDRHGMWWRLGSTHPPECAVSKYVAS</sequence>
<protein>
    <submittedName>
        <fullName evidence="1">Uncharacterized protein</fullName>
    </submittedName>
</protein>
<dbReference type="Proteomes" id="UP000886523">
    <property type="component" value="Unassembled WGS sequence"/>
</dbReference>
<name>A0A9P6AC58_9AGAM</name>